<evidence type="ECO:0000313" key="1">
    <source>
        <dbReference type="EMBL" id="PQM37517.1"/>
    </source>
</evidence>
<sequence length="75" mass="8076">MALTHFANRGDKNDKGENKIEVVDEIKAKGSKGNLKVLTDFAQRGKVSQSGPPNMYYEGGQAITSAGKQLKKAIP</sequence>
<dbReference type="AlphaFoldDB" id="A0A314UJ54"/>
<name>A0A314UJ54_PRUYE</name>
<dbReference type="EMBL" id="PJQY01003438">
    <property type="protein sequence ID" value="PQM37517.1"/>
    <property type="molecule type" value="Genomic_DNA"/>
</dbReference>
<keyword evidence="2" id="KW-1185">Reference proteome</keyword>
<gene>
    <name evidence="1" type="ORF">Pyn_32883</name>
</gene>
<dbReference type="OrthoDB" id="10447947at2759"/>
<organism evidence="1 2">
    <name type="scientific">Prunus yedoensis var. nudiflora</name>
    <dbReference type="NCBI Taxonomy" id="2094558"/>
    <lineage>
        <taxon>Eukaryota</taxon>
        <taxon>Viridiplantae</taxon>
        <taxon>Streptophyta</taxon>
        <taxon>Embryophyta</taxon>
        <taxon>Tracheophyta</taxon>
        <taxon>Spermatophyta</taxon>
        <taxon>Magnoliopsida</taxon>
        <taxon>eudicotyledons</taxon>
        <taxon>Gunneridae</taxon>
        <taxon>Pentapetalae</taxon>
        <taxon>rosids</taxon>
        <taxon>fabids</taxon>
        <taxon>Rosales</taxon>
        <taxon>Rosaceae</taxon>
        <taxon>Amygdaloideae</taxon>
        <taxon>Amygdaleae</taxon>
        <taxon>Prunus</taxon>
    </lineage>
</organism>
<proteinExistence type="predicted"/>
<comment type="caution">
    <text evidence="1">The sequence shown here is derived from an EMBL/GenBank/DDBJ whole genome shotgun (WGS) entry which is preliminary data.</text>
</comment>
<accession>A0A314UJ54</accession>
<reference evidence="1 2" key="1">
    <citation type="submission" date="2018-02" db="EMBL/GenBank/DDBJ databases">
        <title>Draft genome of wild Prunus yedoensis var. nudiflora.</title>
        <authorList>
            <person name="Baek S."/>
            <person name="Kim J.-H."/>
            <person name="Choi K."/>
            <person name="Kim G.-B."/>
            <person name="Cho A."/>
            <person name="Jang H."/>
            <person name="Shin C.-H."/>
            <person name="Yu H.-J."/>
            <person name="Mun J.-H."/>
        </authorList>
    </citation>
    <scope>NUCLEOTIDE SEQUENCE [LARGE SCALE GENOMIC DNA]</scope>
    <source>
        <strain evidence="2">cv. Jeju island</strain>
        <tissue evidence="1">Leaf</tissue>
    </source>
</reference>
<dbReference type="Proteomes" id="UP000250321">
    <property type="component" value="Unassembled WGS sequence"/>
</dbReference>
<protein>
    <submittedName>
        <fullName evidence="1">Uncharacterized protein</fullName>
    </submittedName>
</protein>
<evidence type="ECO:0000313" key="2">
    <source>
        <dbReference type="Proteomes" id="UP000250321"/>
    </source>
</evidence>